<evidence type="ECO:0000313" key="1">
    <source>
        <dbReference type="EMBL" id="CBH76229.1"/>
    </source>
</evidence>
<name>E6PID9_9ZZZZ</name>
<protein>
    <submittedName>
        <fullName evidence="1">Uncharacterized protein</fullName>
    </submittedName>
</protein>
<dbReference type="AlphaFoldDB" id="E6PID9"/>
<dbReference type="EMBL" id="CABL01000019">
    <property type="protein sequence ID" value="CBH76229.1"/>
    <property type="molecule type" value="Genomic_DNA"/>
</dbReference>
<gene>
    <name evidence="1" type="ORF">CARN1_0709</name>
</gene>
<comment type="caution">
    <text evidence="1">The sequence shown here is derived from an EMBL/GenBank/DDBJ whole genome shotgun (WGS) entry which is preliminary data.</text>
</comment>
<dbReference type="Gene3D" id="3.40.50.2000">
    <property type="entry name" value="Glycogen Phosphorylase B"/>
    <property type="match status" value="1"/>
</dbReference>
<proteinExistence type="predicted"/>
<reference evidence="1" key="1">
    <citation type="submission" date="2009-10" db="EMBL/GenBank/DDBJ databases">
        <title>Diversity of trophic interactions inside an arsenic-rich microbial ecosystem.</title>
        <authorList>
            <person name="Bertin P.N."/>
            <person name="Heinrich-Salmeron A."/>
            <person name="Pelletier E."/>
            <person name="Goulhen-Chollet F."/>
            <person name="Arsene-Ploetze F."/>
            <person name="Gallien S."/>
            <person name="Calteau A."/>
            <person name="Vallenet D."/>
            <person name="Casiot C."/>
            <person name="Chane-Woon-Ming B."/>
            <person name="Giloteaux L."/>
            <person name="Barakat M."/>
            <person name="Bonnefoy V."/>
            <person name="Bruneel O."/>
            <person name="Chandler M."/>
            <person name="Cleiss J."/>
            <person name="Duran R."/>
            <person name="Elbaz-Poulichet F."/>
            <person name="Fonknechten N."/>
            <person name="Lauga B."/>
            <person name="Mornico D."/>
            <person name="Ortet P."/>
            <person name="Schaeffer C."/>
            <person name="Siguier P."/>
            <person name="Alexander Thil Smith A."/>
            <person name="Van Dorsselaer A."/>
            <person name="Weissenbach J."/>
            <person name="Medigue C."/>
            <person name="Le Paslier D."/>
        </authorList>
    </citation>
    <scope>NUCLEOTIDE SEQUENCE</scope>
</reference>
<accession>E6PID9</accession>
<sequence length="387" mass="41911">MLANLFPRHPSIAADLPRTTLPAFDERNGDFARLTGERIAIYWPHGFGDWVHFGAIARLLSPENAYAIFRIGDDFSALFTGASPVAALPSGIRAIGDGTELGARHLGLNWKCLHGKRETVALPGTLPAAFAAFAPTALLYTDYPEPEGMLAFPYHTKARALARFLVKEARLAAFDLGQPLPQSPSFVASPDLQRRFDEVLGRYVAPNERVLLLATSGHTEPGKAWPAEDARRFVELLRARDPRLRVVVFGEAGDSGDGWMESGGTLTFRAIAAELEAPFAEILLALMARSHAFVGVPAGPLHAVAARGGIPMVGLWFAHYPTWYDEPNPLALHLVGARPIARGFHRRPGSTTLPPSLAHRIEHLGTERIAPEEVLDALARLGAISAS</sequence>
<dbReference type="SUPFAM" id="SSF53756">
    <property type="entry name" value="UDP-Glycosyltransferase/glycogen phosphorylase"/>
    <property type="match status" value="1"/>
</dbReference>
<organism evidence="1">
    <name type="scientific">mine drainage metagenome</name>
    <dbReference type="NCBI Taxonomy" id="410659"/>
    <lineage>
        <taxon>unclassified sequences</taxon>
        <taxon>metagenomes</taxon>
        <taxon>ecological metagenomes</taxon>
    </lineage>
</organism>